<dbReference type="GO" id="GO:0016627">
    <property type="term" value="F:oxidoreductase activity, acting on the CH-CH group of donors"/>
    <property type="evidence" value="ECO:0007669"/>
    <property type="project" value="InterPro"/>
</dbReference>
<dbReference type="SUPFAM" id="SSF56645">
    <property type="entry name" value="Acyl-CoA dehydrogenase NM domain-like"/>
    <property type="match status" value="1"/>
</dbReference>
<protein>
    <submittedName>
        <fullName evidence="9">Alkylation response protein AidB-like acyl-CoA dehydrogenase</fullName>
    </submittedName>
</protein>
<dbReference type="Proteomes" id="UP000267187">
    <property type="component" value="Unassembled WGS sequence"/>
</dbReference>
<comment type="cofactor">
    <cofactor evidence="1 5">
        <name>FAD</name>
        <dbReference type="ChEBI" id="CHEBI:57692"/>
    </cofactor>
</comment>
<dbReference type="Pfam" id="PF02770">
    <property type="entry name" value="Acyl-CoA_dh_M"/>
    <property type="match status" value="1"/>
</dbReference>
<name>A0A3M0AFG7_9GAMM</name>
<dbReference type="InterPro" id="IPR009100">
    <property type="entry name" value="AcylCoA_DH/oxidase_NM_dom_sf"/>
</dbReference>
<organism evidence="9 10">
    <name type="scientific">Umboniibacter marinipuniceus</name>
    <dbReference type="NCBI Taxonomy" id="569599"/>
    <lineage>
        <taxon>Bacteria</taxon>
        <taxon>Pseudomonadati</taxon>
        <taxon>Pseudomonadota</taxon>
        <taxon>Gammaproteobacteria</taxon>
        <taxon>Cellvibrionales</taxon>
        <taxon>Cellvibrionaceae</taxon>
        <taxon>Umboniibacter</taxon>
    </lineage>
</organism>
<keyword evidence="3 5" id="KW-0285">Flavoprotein</keyword>
<proteinExistence type="inferred from homology"/>
<comment type="similarity">
    <text evidence="2 5">Belongs to the acyl-CoA dehydrogenase family.</text>
</comment>
<feature type="domain" description="Acyl-CoA oxidase/dehydrogenase middle" evidence="7">
    <location>
        <begin position="159"/>
        <end position="267"/>
    </location>
</feature>
<dbReference type="InterPro" id="IPR037069">
    <property type="entry name" value="AcylCoA_DH/ox_N_sf"/>
</dbReference>
<keyword evidence="5" id="KW-0560">Oxidoreductase</keyword>
<dbReference type="GO" id="GO:0050660">
    <property type="term" value="F:flavin adenine dinucleotide binding"/>
    <property type="evidence" value="ECO:0007669"/>
    <property type="project" value="InterPro"/>
</dbReference>
<dbReference type="PANTHER" id="PTHR42803:SF1">
    <property type="entry name" value="BROAD-SPECIFICITY LINEAR ACYL-COA DEHYDROGENASE FADE5"/>
    <property type="match status" value="1"/>
</dbReference>
<comment type="caution">
    <text evidence="9">The sequence shown here is derived from an EMBL/GenBank/DDBJ whole genome shotgun (WGS) entry which is preliminary data.</text>
</comment>
<feature type="domain" description="Acyl-CoA dehydrogenase/oxidase N-terminal" evidence="8">
    <location>
        <begin position="37"/>
        <end position="153"/>
    </location>
</feature>
<dbReference type="InterPro" id="IPR009075">
    <property type="entry name" value="AcylCo_DH/oxidase_C"/>
</dbReference>
<dbReference type="InterPro" id="IPR046373">
    <property type="entry name" value="Acyl-CoA_Oxase/DH_mid-dom_sf"/>
</dbReference>
<keyword evidence="4 5" id="KW-0274">FAD</keyword>
<dbReference type="Gene3D" id="2.40.110.10">
    <property type="entry name" value="Butyryl-CoA Dehydrogenase, subunit A, domain 2"/>
    <property type="match status" value="1"/>
</dbReference>
<reference evidence="9 10" key="1">
    <citation type="submission" date="2018-10" db="EMBL/GenBank/DDBJ databases">
        <title>Genomic Encyclopedia of Type Strains, Phase IV (KMG-IV): sequencing the most valuable type-strain genomes for metagenomic binning, comparative biology and taxonomic classification.</title>
        <authorList>
            <person name="Goeker M."/>
        </authorList>
    </citation>
    <scope>NUCLEOTIDE SEQUENCE [LARGE SCALE GENOMIC DNA]</scope>
    <source>
        <strain evidence="9 10">DSM 25080</strain>
    </source>
</reference>
<evidence type="ECO:0000259" key="6">
    <source>
        <dbReference type="Pfam" id="PF00441"/>
    </source>
</evidence>
<evidence type="ECO:0000259" key="7">
    <source>
        <dbReference type="Pfam" id="PF02770"/>
    </source>
</evidence>
<dbReference type="PANTHER" id="PTHR42803">
    <property type="entry name" value="ACYL-COA DEHYDROGENASE"/>
    <property type="match status" value="1"/>
</dbReference>
<dbReference type="Pfam" id="PF00441">
    <property type="entry name" value="Acyl-CoA_dh_1"/>
    <property type="match status" value="1"/>
</dbReference>
<evidence type="ECO:0000256" key="4">
    <source>
        <dbReference type="ARBA" id="ARBA00022827"/>
    </source>
</evidence>
<dbReference type="AlphaFoldDB" id="A0A3M0AFG7"/>
<dbReference type="RefSeq" id="WP_121875677.1">
    <property type="nucleotide sequence ID" value="NZ_REFJ01000001.1"/>
</dbReference>
<evidence type="ECO:0000256" key="2">
    <source>
        <dbReference type="ARBA" id="ARBA00009347"/>
    </source>
</evidence>
<evidence type="ECO:0000256" key="5">
    <source>
        <dbReference type="RuleBase" id="RU362125"/>
    </source>
</evidence>
<evidence type="ECO:0000313" key="10">
    <source>
        <dbReference type="Proteomes" id="UP000267187"/>
    </source>
</evidence>
<sequence length="555" mass="60219">MSALNEMQFLLRDVFQLEDSWQASERFADYTAELGDAILSEADKFAREALAPINRSGDEEGCRLEADGVHTPTGFVEAWAAFSAGGWPSMAGDPAWGGQGMPKALSVMADELFYSANSSFMLYSTLSVGAALCIDAHGSEQLKETYLPALYEGRWAGVMDLTEPHAGSDLGLLRTKAQDLGNGEYAIEGNKMFITGGDQDMTENVIHLVLARLEGAPAGYRGISLFLVPKFHVNADGSLGDKNAVTVGSIEHKMGINASATCVVNFDGAKGYLVGEANRGLQAMFTMMNYERLSIGVQGLASGVASYDAAMNYAAERKQGSVGGELAAINRHADVKRMLLTMRVLADAGRALAVYAAHCLDSSKSEDSTEMAQRAALLTPVVKAFLTDQGFESCVIGQQVFGGHGYVREWGQEQWVRDARIAQIYEGTNGIQAQDLVKRKVCVDDARALKAMLNDFLKTTPDEPFTLAAQQFVALSEEMVAILAEHPGREGAISVDYLHALGYLSYYHFLLRMVAAAQGDDLSERQRRLAFFEMRIFPRFNALLTSIKAGLTVDL</sequence>
<gene>
    <name evidence="9" type="ORF">DFR27_0288</name>
</gene>
<evidence type="ECO:0000259" key="8">
    <source>
        <dbReference type="Pfam" id="PF02771"/>
    </source>
</evidence>
<accession>A0A3M0AFG7</accession>
<evidence type="ECO:0000256" key="1">
    <source>
        <dbReference type="ARBA" id="ARBA00001974"/>
    </source>
</evidence>
<feature type="domain" description="Acyl-CoA dehydrogenase/oxidase C-terminal" evidence="6">
    <location>
        <begin position="278"/>
        <end position="439"/>
    </location>
</feature>
<evidence type="ECO:0000256" key="3">
    <source>
        <dbReference type="ARBA" id="ARBA00022630"/>
    </source>
</evidence>
<dbReference type="InterPro" id="IPR006091">
    <property type="entry name" value="Acyl-CoA_Oxase/DH_mid-dom"/>
</dbReference>
<dbReference type="Pfam" id="PF02771">
    <property type="entry name" value="Acyl-CoA_dh_N"/>
    <property type="match status" value="1"/>
</dbReference>
<dbReference type="InterPro" id="IPR036250">
    <property type="entry name" value="AcylCo_DH-like_C"/>
</dbReference>
<dbReference type="EMBL" id="REFJ01000001">
    <property type="protein sequence ID" value="RMA82339.1"/>
    <property type="molecule type" value="Genomic_DNA"/>
</dbReference>
<keyword evidence="10" id="KW-1185">Reference proteome</keyword>
<dbReference type="Gene3D" id="1.20.140.10">
    <property type="entry name" value="Butyryl-CoA Dehydrogenase, subunit A, domain 3"/>
    <property type="match status" value="1"/>
</dbReference>
<dbReference type="SUPFAM" id="SSF47203">
    <property type="entry name" value="Acyl-CoA dehydrogenase C-terminal domain-like"/>
    <property type="match status" value="1"/>
</dbReference>
<dbReference type="Gene3D" id="1.10.540.10">
    <property type="entry name" value="Acyl-CoA dehydrogenase/oxidase, N-terminal domain"/>
    <property type="match status" value="1"/>
</dbReference>
<dbReference type="InterPro" id="IPR052166">
    <property type="entry name" value="Diverse_Acyl-CoA_DH"/>
</dbReference>
<dbReference type="InterPro" id="IPR013786">
    <property type="entry name" value="AcylCoA_DH/ox_N"/>
</dbReference>
<dbReference type="OrthoDB" id="9807883at2"/>
<evidence type="ECO:0000313" key="9">
    <source>
        <dbReference type="EMBL" id="RMA82339.1"/>
    </source>
</evidence>